<evidence type="ECO:0000256" key="3">
    <source>
        <dbReference type="ARBA" id="ARBA00023015"/>
    </source>
</evidence>
<keyword evidence="4" id="KW-0804">Transcription</keyword>
<dbReference type="Proteomes" id="UP000472268">
    <property type="component" value="Chromosome 9"/>
</dbReference>
<dbReference type="SMART" id="SM01401">
    <property type="entry name" value="Sds3"/>
    <property type="match status" value="1"/>
</dbReference>
<organism evidence="6 7">
    <name type="scientific">Suricata suricatta</name>
    <name type="common">Meerkat</name>
    <dbReference type="NCBI Taxonomy" id="37032"/>
    <lineage>
        <taxon>Eukaryota</taxon>
        <taxon>Metazoa</taxon>
        <taxon>Chordata</taxon>
        <taxon>Craniata</taxon>
        <taxon>Vertebrata</taxon>
        <taxon>Euteleostomi</taxon>
        <taxon>Mammalia</taxon>
        <taxon>Eutheria</taxon>
        <taxon>Laurasiatheria</taxon>
        <taxon>Carnivora</taxon>
        <taxon>Feliformia</taxon>
        <taxon>Herpestidae</taxon>
        <taxon>Suricata</taxon>
    </lineage>
</organism>
<proteinExistence type="predicted"/>
<reference evidence="6" key="2">
    <citation type="submission" date="2025-08" db="UniProtKB">
        <authorList>
            <consortium name="Ensembl"/>
        </authorList>
    </citation>
    <scope>IDENTIFICATION</scope>
</reference>
<dbReference type="GO" id="GO:0005654">
    <property type="term" value="C:nucleoplasm"/>
    <property type="evidence" value="ECO:0007669"/>
    <property type="project" value="UniProtKB-ARBA"/>
</dbReference>
<dbReference type="PANTHER" id="PTHR21964">
    <property type="entry name" value="BREAST CANCER METASTASIS-SUPPRESSOR 1"/>
    <property type="match status" value="1"/>
</dbReference>
<protein>
    <submittedName>
        <fullName evidence="6">BRMS1 like transcriptional repressor</fullName>
    </submittedName>
</protein>
<evidence type="ECO:0000313" key="6">
    <source>
        <dbReference type="Ensembl" id="ENSSSUP00005012714.1"/>
    </source>
</evidence>
<evidence type="ECO:0000256" key="4">
    <source>
        <dbReference type="ARBA" id="ARBA00023163"/>
    </source>
</evidence>
<name>A0A673TUM6_SURSU</name>
<dbReference type="AlphaFoldDB" id="A0A673TUM6"/>
<sequence>MKTCLISGIARLKGDRFVYQMNPAVYDISGLNFHQSERLYKERLSQVDAKLQEVIAGKAPEYLEPLATLQENMQIRTKVAGIYRELCLESVKNKYECEIQASRQHCESEKLLLYDTVQSELEEKIRRLEEDRHSIDITSELWNDELQSRKKRKDPFSPDKKKPVVVSGPYIVYMLQDLDILEDWTTIRKAMATLGPHRVKTEPPVKLEKHLHSARSEEGRLYYDGEWYIRGQTICIDKKDECPTSAVITTINHDEVWFKRPDGSKSKLYISQLQKGKYSIKHS</sequence>
<evidence type="ECO:0000313" key="7">
    <source>
        <dbReference type="Proteomes" id="UP000472268"/>
    </source>
</evidence>
<gene>
    <name evidence="6" type="primary">BRMS1L</name>
</gene>
<keyword evidence="5" id="KW-0539">Nucleus</keyword>
<keyword evidence="7" id="KW-1185">Reference proteome</keyword>
<accession>A0A673TUM6</accession>
<dbReference type="Gene3D" id="1.20.5.1500">
    <property type="match status" value="1"/>
</dbReference>
<evidence type="ECO:0000256" key="1">
    <source>
        <dbReference type="ARBA" id="ARBA00004123"/>
    </source>
</evidence>
<dbReference type="Ensembl" id="ENSSSUT00005014557.1">
    <property type="protein sequence ID" value="ENSSSUP00005012714.1"/>
    <property type="gene ID" value="ENSSSUG00005008189.1"/>
</dbReference>
<dbReference type="GO" id="GO:0010468">
    <property type="term" value="P:regulation of gene expression"/>
    <property type="evidence" value="ECO:0007669"/>
    <property type="project" value="UniProtKB-ARBA"/>
</dbReference>
<reference evidence="6 7" key="1">
    <citation type="submission" date="2019-05" db="EMBL/GenBank/DDBJ databases">
        <title>A Chromosome-scale Meerkat (S. suricatta) Genome Assembly.</title>
        <authorList>
            <person name="Dudchenko O."/>
            <person name="Lieberman Aiden E."/>
            <person name="Tung J."/>
            <person name="Barreiro L.B."/>
            <person name="Clutton-Brock T.H."/>
        </authorList>
    </citation>
    <scope>NUCLEOTIDE SEQUENCE [LARGE SCALE GENOMIC DNA]</scope>
</reference>
<reference evidence="6" key="3">
    <citation type="submission" date="2025-09" db="UniProtKB">
        <authorList>
            <consortium name="Ensembl"/>
        </authorList>
    </citation>
    <scope>IDENTIFICATION</scope>
</reference>
<evidence type="ECO:0000256" key="5">
    <source>
        <dbReference type="ARBA" id="ARBA00023242"/>
    </source>
</evidence>
<dbReference type="InterPro" id="IPR013907">
    <property type="entry name" value="Sds3"/>
</dbReference>
<keyword evidence="3" id="KW-0805">Transcription regulation</keyword>
<comment type="subcellular location">
    <subcellularLocation>
        <location evidence="1">Nucleus</location>
    </subcellularLocation>
</comment>
<evidence type="ECO:0000256" key="2">
    <source>
        <dbReference type="ARBA" id="ARBA00022491"/>
    </source>
</evidence>
<keyword evidence="2" id="KW-0678">Repressor</keyword>
<dbReference type="Pfam" id="PF08598">
    <property type="entry name" value="Sds3"/>
    <property type="match status" value="1"/>
</dbReference>